<dbReference type="Gene3D" id="2.60.40.10">
    <property type="entry name" value="Immunoglobulins"/>
    <property type="match status" value="1"/>
</dbReference>
<proteinExistence type="predicted"/>
<sequence length="524" mass="54570">MTHQLIWRRLILLLAILLGVVWGHAQVATAAASGTTGTANFTPSPTGTRLKAYDGYTVGPYLGISKVTANNVQNNRLTRYTTQITVTLSSGANQMGGSNYDLGQAHLDVLDAQGNSLLSSTSTAAKISGMIATFTPTTQVLKVDLSKLGTADLKAPIFVGASFTPKNSTITGDPMWMAYGFGEFKKDDVTTNNMKDVTINEPVQINDQTITGTADPGARVSVSLNGKSFEATADTDGKYTLSLGLPLSLLGNPDSITVYEGNDMGDTKTATAKVLKSVPVLDATSKELTITPADAENLSSDDDVLKWIVDKAGIEVKDSSTAVTDDKATYSSTDSDLAQKLTALASGDSTTIDVGATSNGVKAPTDLSIKITKGAGELKFTTVSDKLSYGDLQVPNTTTLFAPTSAPDVEISDTRMAGSPWRVTASADIPVDTADAKHTLSGQLMYVDASGQAKSLATSQTVATGTRAKGGDKVNVTDGWETQADKPSGVGKTGIYLQAKPNIYTGSGAASYSGTVTWGLIDAP</sequence>
<accession>A0ABW4C576</accession>
<comment type="caution">
    <text evidence="1">The sequence shown here is derived from an EMBL/GenBank/DDBJ whole genome shotgun (WGS) entry which is preliminary data.</text>
</comment>
<dbReference type="EMBL" id="JBHTOJ010000041">
    <property type="protein sequence ID" value="MFD1421470.1"/>
    <property type="molecule type" value="Genomic_DNA"/>
</dbReference>
<evidence type="ECO:0008006" key="3">
    <source>
        <dbReference type="Google" id="ProtNLM"/>
    </source>
</evidence>
<name>A0ABW4C576_9LACO</name>
<dbReference type="Proteomes" id="UP001597188">
    <property type="component" value="Unassembled WGS sequence"/>
</dbReference>
<evidence type="ECO:0000313" key="1">
    <source>
        <dbReference type="EMBL" id="MFD1421470.1"/>
    </source>
</evidence>
<reference evidence="2" key="1">
    <citation type="journal article" date="2019" name="Int. J. Syst. Evol. Microbiol.">
        <title>The Global Catalogue of Microorganisms (GCM) 10K type strain sequencing project: providing services to taxonomists for standard genome sequencing and annotation.</title>
        <authorList>
            <consortium name="The Broad Institute Genomics Platform"/>
            <consortium name="The Broad Institute Genome Sequencing Center for Infectious Disease"/>
            <person name="Wu L."/>
            <person name="Ma J."/>
        </authorList>
    </citation>
    <scope>NUCLEOTIDE SEQUENCE [LARGE SCALE GENOMIC DNA]</scope>
    <source>
        <strain evidence="2">CCM 8931</strain>
    </source>
</reference>
<evidence type="ECO:0000313" key="2">
    <source>
        <dbReference type="Proteomes" id="UP001597188"/>
    </source>
</evidence>
<dbReference type="RefSeq" id="WP_137633874.1">
    <property type="nucleotide sequence ID" value="NZ_BJDL01000003.1"/>
</dbReference>
<organism evidence="1 2">
    <name type="scientific">Lactiplantibacillus songbeiensis</name>
    <dbReference type="NCBI Taxonomy" id="2559920"/>
    <lineage>
        <taxon>Bacteria</taxon>
        <taxon>Bacillati</taxon>
        <taxon>Bacillota</taxon>
        <taxon>Bacilli</taxon>
        <taxon>Lactobacillales</taxon>
        <taxon>Lactobacillaceae</taxon>
        <taxon>Lactiplantibacillus</taxon>
    </lineage>
</organism>
<gene>
    <name evidence="1" type="ORF">ACFQ5L_11010</name>
</gene>
<dbReference type="InterPro" id="IPR013783">
    <property type="entry name" value="Ig-like_fold"/>
</dbReference>
<keyword evidence="2" id="KW-1185">Reference proteome</keyword>
<protein>
    <recommendedName>
        <fullName evidence="3">Cell surface protein</fullName>
    </recommendedName>
</protein>